<keyword evidence="2" id="KW-0862">Zinc</keyword>
<dbReference type="SUPFAM" id="SSF57701">
    <property type="entry name" value="Zn2/Cys6 DNA-binding domain"/>
    <property type="match status" value="1"/>
</dbReference>
<evidence type="ECO:0000256" key="2">
    <source>
        <dbReference type="ARBA" id="ARBA00022833"/>
    </source>
</evidence>
<keyword evidence="4" id="KW-0804">Transcription</keyword>
<evidence type="ECO:0000256" key="3">
    <source>
        <dbReference type="ARBA" id="ARBA00023015"/>
    </source>
</evidence>
<dbReference type="Proteomes" id="UP001324427">
    <property type="component" value="Unassembled WGS sequence"/>
</dbReference>
<dbReference type="InterPro" id="IPR014710">
    <property type="entry name" value="RmlC-like_jellyroll"/>
</dbReference>
<dbReference type="AlphaFoldDB" id="A0AAV9JD71"/>
<dbReference type="Gene3D" id="2.20.70.150">
    <property type="match status" value="1"/>
</dbReference>
<dbReference type="Pfam" id="PF07883">
    <property type="entry name" value="Cupin_2"/>
    <property type="match status" value="1"/>
</dbReference>
<evidence type="ECO:0000256" key="4">
    <source>
        <dbReference type="ARBA" id="ARBA00023163"/>
    </source>
</evidence>
<keyword evidence="9" id="KW-1185">Reference proteome</keyword>
<organism evidence="8 9">
    <name type="scientific">Oleoguttula mirabilis</name>
    <dbReference type="NCBI Taxonomy" id="1507867"/>
    <lineage>
        <taxon>Eukaryota</taxon>
        <taxon>Fungi</taxon>
        <taxon>Dikarya</taxon>
        <taxon>Ascomycota</taxon>
        <taxon>Pezizomycotina</taxon>
        <taxon>Dothideomycetes</taxon>
        <taxon>Dothideomycetidae</taxon>
        <taxon>Mycosphaerellales</taxon>
        <taxon>Teratosphaeriaceae</taxon>
        <taxon>Oleoguttula</taxon>
    </lineage>
</organism>
<dbReference type="SUPFAM" id="SSF51182">
    <property type="entry name" value="RmlC-like cupins"/>
    <property type="match status" value="1"/>
</dbReference>
<dbReference type="CDD" id="cd02231">
    <property type="entry name" value="cupin_BLL6423-like"/>
    <property type="match status" value="1"/>
</dbReference>
<dbReference type="Gene3D" id="2.60.120.10">
    <property type="entry name" value="Jelly Rolls"/>
    <property type="match status" value="1"/>
</dbReference>
<dbReference type="InterPro" id="IPR001138">
    <property type="entry name" value="Zn2Cys6_DnaBD"/>
</dbReference>
<dbReference type="PANTHER" id="PTHR47660">
    <property type="entry name" value="TRANSCRIPTION FACTOR WITH C2H2 AND ZN(2)-CYS(6) DNA BINDING DOMAIN (EUROFUNG)-RELATED-RELATED"/>
    <property type="match status" value="1"/>
</dbReference>
<evidence type="ECO:0000259" key="7">
    <source>
        <dbReference type="PROSITE" id="PS50048"/>
    </source>
</evidence>
<dbReference type="Pfam" id="PF00172">
    <property type="entry name" value="Zn_clus"/>
    <property type="match status" value="1"/>
</dbReference>
<dbReference type="GO" id="GO:0000981">
    <property type="term" value="F:DNA-binding transcription factor activity, RNA polymerase II-specific"/>
    <property type="evidence" value="ECO:0007669"/>
    <property type="project" value="InterPro"/>
</dbReference>
<keyword evidence="3" id="KW-0805">Transcription regulation</keyword>
<dbReference type="PROSITE" id="PS50048">
    <property type="entry name" value="ZN2_CY6_FUNGAL_2"/>
    <property type="match status" value="1"/>
</dbReference>
<dbReference type="InterPro" id="IPR036864">
    <property type="entry name" value="Zn2-C6_fun-type_DNA-bd_sf"/>
</dbReference>
<evidence type="ECO:0000256" key="6">
    <source>
        <dbReference type="SAM" id="MobiDB-lite"/>
    </source>
</evidence>
<accession>A0AAV9JD71</accession>
<feature type="compositionally biased region" description="Polar residues" evidence="6">
    <location>
        <begin position="240"/>
        <end position="272"/>
    </location>
</feature>
<feature type="compositionally biased region" description="Basic and acidic residues" evidence="6">
    <location>
        <begin position="196"/>
        <end position="206"/>
    </location>
</feature>
<dbReference type="GO" id="GO:0003677">
    <property type="term" value="F:DNA binding"/>
    <property type="evidence" value="ECO:0007669"/>
    <property type="project" value="InterPro"/>
</dbReference>
<dbReference type="GO" id="GO:0008270">
    <property type="term" value="F:zinc ion binding"/>
    <property type="evidence" value="ECO:0007669"/>
    <property type="project" value="InterPro"/>
</dbReference>
<feature type="region of interest" description="Disordered" evidence="6">
    <location>
        <begin position="196"/>
        <end position="272"/>
    </location>
</feature>
<evidence type="ECO:0000313" key="8">
    <source>
        <dbReference type="EMBL" id="KAK4542360.1"/>
    </source>
</evidence>
<keyword evidence="5" id="KW-0539">Nucleus</keyword>
<dbReference type="Pfam" id="PF04082">
    <property type="entry name" value="Fungal_trans"/>
    <property type="match status" value="1"/>
</dbReference>
<proteinExistence type="predicted"/>
<feature type="domain" description="Zn(2)-C6 fungal-type" evidence="7">
    <location>
        <begin position="174"/>
        <end position="201"/>
    </location>
</feature>
<dbReference type="InterPro" id="IPR011051">
    <property type="entry name" value="RmlC_Cupin_sf"/>
</dbReference>
<gene>
    <name evidence="8" type="ORF">LTR36_006816</name>
</gene>
<dbReference type="GO" id="GO:0006351">
    <property type="term" value="P:DNA-templated transcription"/>
    <property type="evidence" value="ECO:0007669"/>
    <property type="project" value="InterPro"/>
</dbReference>
<sequence length="1025" mass="113982">MASSTGLPAINRLITTHNAEGKAVFSDAVDAETPLNAIDKKSGVLFGLHYASEQFPVQMNDDKDIQVYKQYMQKPPGIVIGGGTVLRTVDMPPGSLSPMHRTVSLDYGIVLEGDVEIVLDSGETRAMKQGDIAIQRGTNHAWRNLSDSNDLLNRHRTSHAKSAGETLRKRTGRACEACIKSKTKCDEARPCKRCKTRDQSCEETERRRHSLGRPPSQQPSPPPIYRGHEQHTLGGHEAQQDYQQDRTGSTRPLNDTQSGHVQPKTPNSFPTSRQLDDALLLSGLSGSLVDGVGTTQLDGMPIDSQANGFMLDESNFGLSGSLVDGTGTTQLNGMPVNLQADGFTLEQSSFPDFFEHIMMPPQPGAGIHSHMTMPVDVSNFTQDLTFDSCDFDFSSFLASGLTRPSTSQGYHDVVEPTLAAETPQSDAQLRSEAFERSPWSWNHWIPERNSHAFSSGQDEINVLQDRVTATDQLTSPESTHSVHCALDQAARDGMIRTVTQIAHQRLAMPSFPSLELLEDLIDVFLIQDSNAIDSYVHAATFDCKTMRTELLLAMVAAGARYIALAPVWKMGLVIQEVVRLAVADVFERDNSTTRELQATQAMLLWLDIGVFSGFRRKTEIALSFLQPLVTMFSWSHSFERSRYKEVVPTAGDTDDMLEGKWKAWAEQEGLKRLVIHTFLHDSRVAIINLKNPLLSAAQMRLPLPASRELWLAPNAHAWANTYHKLKLPFQPESASMTEFFGNNRLLEQLGDTVDKPLCMLAACHGLGHEVWVFRQHARLLSDWQNQGRRDRFLSLQTQQRDLYDDLSTFSVYCELENDASPEIMLTVELLMMNLHVDLEDVQTFSGKSGEEEARRVFPRIRAWTDSGEARTAVRHAGAVFRIARTFEQTRLRDFYALAFYQATLTLWVYGMVTNNTARKSGVQTPLHMTPRMANNITYGSAYAHRTLVDANDERSAKSFTLLGQGQPGIQDHRSAFVPLTHSKGVMSTAEAVLKSNFPQSSHGLPPLVENLANLMSELGKLSGKD</sequence>
<comment type="caution">
    <text evidence="8">The sequence shown here is derived from an EMBL/GenBank/DDBJ whole genome shotgun (WGS) entry which is preliminary data.</text>
</comment>
<dbReference type="Gene3D" id="4.10.240.10">
    <property type="entry name" value="Zn(2)-C6 fungal-type DNA-binding domain"/>
    <property type="match status" value="1"/>
</dbReference>
<dbReference type="SMART" id="SM00066">
    <property type="entry name" value="GAL4"/>
    <property type="match status" value="1"/>
</dbReference>
<dbReference type="EMBL" id="JAVFHQ010000042">
    <property type="protein sequence ID" value="KAK4542360.1"/>
    <property type="molecule type" value="Genomic_DNA"/>
</dbReference>
<protein>
    <recommendedName>
        <fullName evidence="7">Zn(2)-C6 fungal-type domain-containing protein</fullName>
    </recommendedName>
</protein>
<dbReference type="InterPro" id="IPR007219">
    <property type="entry name" value="XnlR_reg_dom"/>
</dbReference>
<evidence type="ECO:0000313" key="9">
    <source>
        <dbReference type="Proteomes" id="UP001324427"/>
    </source>
</evidence>
<keyword evidence="1" id="KW-0479">Metal-binding</keyword>
<dbReference type="CDD" id="cd00067">
    <property type="entry name" value="GAL4"/>
    <property type="match status" value="1"/>
</dbReference>
<evidence type="ECO:0000256" key="5">
    <source>
        <dbReference type="ARBA" id="ARBA00023242"/>
    </source>
</evidence>
<reference evidence="8 9" key="1">
    <citation type="submission" date="2021-11" db="EMBL/GenBank/DDBJ databases">
        <title>Black yeast isolated from Biological Soil Crust.</title>
        <authorList>
            <person name="Kurbessoian T."/>
        </authorList>
    </citation>
    <scope>NUCLEOTIDE SEQUENCE [LARGE SCALE GENOMIC DNA]</scope>
    <source>
        <strain evidence="8 9">CCFEE 5522</strain>
    </source>
</reference>
<name>A0AAV9JD71_9PEZI</name>
<dbReference type="InterPro" id="IPR013096">
    <property type="entry name" value="Cupin_2"/>
</dbReference>
<dbReference type="PANTHER" id="PTHR47660:SF2">
    <property type="entry name" value="TRANSCRIPTION FACTOR WITH C2H2 AND ZN(2)-CYS(6) DNA BINDING DOMAIN (EUROFUNG)"/>
    <property type="match status" value="1"/>
</dbReference>
<evidence type="ECO:0000256" key="1">
    <source>
        <dbReference type="ARBA" id="ARBA00022723"/>
    </source>
</evidence>